<dbReference type="Gene3D" id="3.90.550.10">
    <property type="entry name" value="Spore Coat Polysaccharide Biosynthesis Protein SpsA, Chain A"/>
    <property type="match status" value="1"/>
</dbReference>
<dbReference type="SUPFAM" id="SSF53448">
    <property type="entry name" value="Nucleotide-diphospho-sugar transferases"/>
    <property type="match status" value="1"/>
</dbReference>
<dbReference type="Gene3D" id="2.160.10.10">
    <property type="entry name" value="Hexapeptide repeat proteins"/>
    <property type="match status" value="1"/>
</dbReference>
<proteinExistence type="predicted"/>
<dbReference type="Pfam" id="PF00483">
    <property type="entry name" value="NTP_transferase"/>
    <property type="match status" value="1"/>
</dbReference>
<dbReference type="EMBL" id="UINC01095872">
    <property type="protein sequence ID" value="SVC52301.1"/>
    <property type="molecule type" value="Genomic_DNA"/>
</dbReference>
<protein>
    <submittedName>
        <fullName evidence="3">Uncharacterized protein</fullName>
    </submittedName>
</protein>
<dbReference type="InterPro" id="IPR029044">
    <property type="entry name" value="Nucleotide-diphossugar_trans"/>
</dbReference>
<feature type="non-terminal residue" evidence="3">
    <location>
        <position position="1"/>
    </location>
</feature>
<evidence type="ECO:0000259" key="1">
    <source>
        <dbReference type="Pfam" id="PF00483"/>
    </source>
</evidence>
<sequence>QEEPLGLAHAVLIAESFLGQEKFVMYLGDNMFEDSLHEVVEDFEKSSTNARLLLAKVDNPQAFGVAEIDEQGAIKGLVEKPENPKSDLALVGVYLFDSTVHRAVKAIEPSGRGELEITDAIQWMIDEENNIEHRTLKGWWIDTGKKDPLLLCNELILGKIETLLLSQIGETVTLKGEIVAGENVEIIDSNIQGPVVIGSGVRIERSDIGPYVSIGDECKIEDSSVERSVLMEKSYVSGVTQLTKSVLGREVEIDGKETGLQESTSVMLGDRTKVNLKNG</sequence>
<reference evidence="3" key="1">
    <citation type="submission" date="2018-05" db="EMBL/GenBank/DDBJ databases">
        <authorList>
            <person name="Lanie J.A."/>
            <person name="Ng W.-L."/>
            <person name="Kazmierczak K.M."/>
            <person name="Andrzejewski T.M."/>
            <person name="Davidsen T.M."/>
            <person name="Wayne K.J."/>
            <person name="Tettelin H."/>
            <person name="Glass J.I."/>
            <person name="Rusch D."/>
            <person name="Podicherti R."/>
            <person name="Tsui H.-C.T."/>
            <person name="Winkler M.E."/>
        </authorList>
    </citation>
    <scope>NUCLEOTIDE SEQUENCE</scope>
</reference>
<dbReference type="PANTHER" id="PTHR42883">
    <property type="entry name" value="GLUCOSE-1-PHOSPHATE THYMIDYLTRANSFERASE"/>
    <property type="match status" value="1"/>
</dbReference>
<dbReference type="InterPro" id="IPR056729">
    <property type="entry name" value="GMPPB_C"/>
</dbReference>
<feature type="domain" description="Mannose-1-phosphate guanyltransferase C-terminal" evidence="2">
    <location>
        <begin position="191"/>
        <end position="274"/>
    </location>
</feature>
<accession>A0A382MY94</accession>
<dbReference type="AlphaFoldDB" id="A0A382MY94"/>
<dbReference type="Pfam" id="PF25087">
    <property type="entry name" value="GMPPB_C"/>
    <property type="match status" value="1"/>
</dbReference>
<organism evidence="3">
    <name type="scientific">marine metagenome</name>
    <dbReference type="NCBI Taxonomy" id="408172"/>
    <lineage>
        <taxon>unclassified sequences</taxon>
        <taxon>metagenomes</taxon>
        <taxon>ecological metagenomes</taxon>
    </lineage>
</organism>
<evidence type="ECO:0000259" key="2">
    <source>
        <dbReference type="Pfam" id="PF25087"/>
    </source>
</evidence>
<evidence type="ECO:0000313" key="3">
    <source>
        <dbReference type="EMBL" id="SVC52301.1"/>
    </source>
</evidence>
<name>A0A382MY94_9ZZZZ</name>
<dbReference type="PANTHER" id="PTHR42883:SF2">
    <property type="entry name" value="THYMIDYLYLTRANSFERASE"/>
    <property type="match status" value="1"/>
</dbReference>
<dbReference type="InterPro" id="IPR005835">
    <property type="entry name" value="NTP_transferase_dom"/>
</dbReference>
<gene>
    <name evidence="3" type="ORF">METZ01_LOCUS305155</name>
</gene>
<feature type="domain" description="Nucleotidyl transferase" evidence="1">
    <location>
        <begin position="1"/>
        <end position="153"/>
    </location>
</feature>